<keyword evidence="5" id="KW-0067">ATP-binding</keyword>
<evidence type="ECO:0000313" key="11">
    <source>
        <dbReference type="EMBL" id="RKO84592.1"/>
    </source>
</evidence>
<dbReference type="EMBL" id="KZ999940">
    <property type="protein sequence ID" value="RKO84592.1"/>
    <property type="molecule type" value="Genomic_DNA"/>
</dbReference>
<dbReference type="GO" id="GO:0005886">
    <property type="term" value="C:plasma membrane"/>
    <property type="evidence" value="ECO:0007669"/>
    <property type="project" value="UniProtKB-SubCell"/>
</dbReference>
<dbReference type="InterPro" id="IPR008250">
    <property type="entry name" value="ATPase_P-typ_transduc_dom_A_sf"/>
</dbReference>
<dbReference type="Pfam" id="PF13246">
    <property type="entry name" value="Cation_ATPase"/>
    <property type="match status" value="1"/>
</dbReference>
<dbReference type="SFLD" id="SFLDG00002">
    <property type="entry name" value="C1.7:_P-type_atpase_like"/>
    <property type="match status" value="1"/>
</dbReference>
<dbReference type="PANTHER" id="PTHR43294">
    <property type="entry name" value="SODIUM/POTASSIUM-TRANSPORTING ATPASE SUBUNIT ALPHA"/>
    <property type="match status" value="1"/>
</dbReference>
<evidence type="ECO:0000313" key="12">
    <source>
        <dbReference type="Proteomes" id="UP000269721"/>
    </source>
</evidence>
<dbReference type="PANTHER" id="PTHR43294:SF21">
    <property type="entry name" value="CATION TRANSPORTING ATPASE"/>
    <property type="match status" value="1"/>
</dbReference>
<evidence type="ECO:0000256" key="7">
    <source>
        <dbReference type="ARBA" id="ARBA00022989"/>
    </source>
</evidence>
<dbReference type="InterPro" id="IPR050510">
    <property type="entry name" value="Cation_transp_ATPase_P-type"/>
</dbReference>
<evidence type="ECO:0000256" key="9">
    <source>
        <dbReference type="SAM" id="Phobius"/>
    </source>
</evidence>
<dbReference type="SUPFAM" id="SSF81653">
    <property type="entry name" value="Calcium ATPase, transduction domain A"/>
    <property type="match status" value="1"/>
</dbReference>
<feature type="transmembrane region" description="Helical" evidence="9">
    <location>
        <begin position="132"/>
        <end position="150"/>
    </location>
</feature>
<dbReference type="Gene3D" id="2.70.150.10">
    <property type="entry name" value="Calcium-transporting ATPase, cytoplasmic transduction domain A"/>
    <property type="match status" value="1"/>
</dbReference>
<dbReference type="PRINTS" id="PR00119">
    <property type="entry name" value="CATATPASE"/>
</dbReference>
<evidence type="ECO:0000256" key="6">
    <source>
        <dbReference type="ARBA" id="ARBA00022967"/>
    </source>
</evidence>
<evidence type="ECO:0000256" key="5">
    <source>
        <dbReference type="ARBA" id="ARBA00022840"/>
    </source>
</evidence>
<dbReference type="GO" id="GO:1902600">
    <property type="term" value="P:proton transmembrane transport"/>
    <property type="evidence" value="ECO:0007669"/>
    <property type="project" value="TreeGrafter"/>
</dbReference>
<evidence type="ECO:0000256" key="4">
    <source>
        <dbReference type="ARBA" id="ARBA00022741"/>
    </source>
</evidence>
<dbReference type="InterPro" id="IPR018303">
    <property type="entry name" value="ATPase_P-typ_P_site"/>
</dbReference>
<evidence type="ECO:0000256" key="3">
    <source>
        <dbReference type="ARBA" id="ARBA00022692"/>
    </source>
</evidence>
<sequence length="678" mass="73670">NMVPARCTVIRGGLSRQIPAQELVPGDVVFLRVGDKCPADIVMFHVSDLKVDNSSLTGESDPQERTVTNTHKNPLEATNLCFNGTLVVAGEGYGVVIRTGDSTVLGQIANMTTSETKRHSPLSEEIERFCKIISFLAFTTAVTFFVIALLKNGDFNGALGFAIGILVAWVPQGLPATVTMLLTIAAKRMANQQVLVKDLQGVETLGAITMLATDKTGTLTRNQMTVTNMWCSGVLWFVGAPEGLEEPERVIDLQASGVSEVRLDRSFEQRTITGDATESGLLRYAGQKIPNIDRLGDLYPKVFEIPFNSDTKTHMSINKKPHPDGQLTLLMKGAPERILRLCTSILIDGVAVPLTEQHQSDFAVSYEHMAGKGHRVLAFAQLQLGGAEFPEDFAFSKEAKNYPTTGFCFVGLISLEDPPKHGVREAIGHCRTAGIKVVMVTGDHPLTAEAIARKINLIVGDTKERIAKRTGRPIGEISESEASAVVIHGEQIAEFTDKDWDRVLGKNEIIFARTSPKNKLEIVKRAQAMGHIVGVTGDGVNDSPALKKADLGIAMNQSGSDVSKEAASMILLDDNFASTVRGITEGRLIFVNLKKSIQYAVTHIIPEVVPYLLYVCVPIPLALTAIQILMIDLGFELAAALSFAWEPPETVGGLMKMAPRKPVTPEGTERLRRKLIEK</sequence>
<dbReference type="SUPFAM" id="SSF81665">
    <property type="entry name" value="Calcium ATPase, transmembrane domain M"/>
    <property type="match status" value="1"/>
</dbReference>
<protein>
    <submittedName>
        <fullName evidence="11">E1-E2 ATPase-domain-containing protein</fullName>
    </submittedName>
</protein>
<dbReference type="OrthoDB" id="158672at2759"/>
<dbReference type="SFLD" id="SFLDF00027">
    <property type="entry name" value="p-type_atpase"/>
    <property type="match status" value="1"/>
</dbReference>
<dbReference type="FunFam" id="3.40.50.1000:FF:000083">
    <property type="entry name" value="Sodium/potassium-transporting ATPase subunit alpha"/>
    <property type="match status" value="1"/>
</dbReference>
<dbReference type="PROSITE" id="PS00154">
    <property type="entry name" value="ATPASE_E1_E2"/>
    <property type="match status" value="1"/>
</dbReference>
<dbReference type="NCBIfam" id="TIGR01494">
    <property type="entry name" value="ATPase_P-type"/>
    <property type="match status" value="2"/>
</dbReference>
<dbReference type="InterPro" id="IPR044492">
    <property type="entry name" value="P_typ_ATPase_HD_dom"/>
</dbReference>
<dbReference type="SFLD" id="SFLDS00003">
    <property type="entry name" value="Haloacid_Dehalogenase"/>
    <property type="match status" value="1"/>
</dbReference>
<dbReference type="SUPFAM" id="SSF81660">
    <property type="entry name" value="Metal cation-transporting ATPase, ATP-binding domain N"/>
    <property type="match status" value="1"/>
</dbReference>
<gene>
    <name evidence="11" type="ORF">BDK51DRAFT_2156</name>
</gene>
<proteinExistence type="predicted"/>
<organism evidence="11 12">
    <name type="scientific">Blyttiomyces helicus</name>
    <dbReference type="NCBI Taxonomy" id="388810"/>
    <lineage>
        <taxon>Eukaryota</taxon>
        <taxon>Fungi</taxon>
        <taxon>Fungi incertae sedis</taxon>
        <taxon>Chytridiomycota</taxon>
        <taxon>Chytridiomycota incertae sedis</taxon>
        <taxon>Chytridiomycetes</taxon>
        <taxon>Chytridiomycetes incertae sedis</taxon>
        <taxon>Blyttiomyces</taxon>
    </lineage>
</organism>
<feature type="non-terminal residue" evidence="11">
    <location>
        <position position="1"/>
    </location>
</feature>
<reference evidence="12" key="1">
    <citation type="journal article" date="2018" name="Nat. Microbiol.">
        <title>Leveraging single-cell genomics to expand the fungal tree of life.</title>
        <authorList>
            <person name="Ahrendt S.R."/>
            <person name="Quandt C.A."/>
            <person name="Ciobanu D."/>
            <person name="Clum A."/>
            <person name="Salamov A."/>
            <person name="Andreopoulos B."/>
            <person name="Cheng J.F."/>
            <person name="Woyke T."/>
            <person name="Pelin A."/>
            <person name="Henrissat B."/>
            <person name="Reynolds N.K."/>
            <person name="Benny G.L."/>
            <person name="Smith M.E."/>
            <person name="James T.Y."/>
            <person name="Grigoriev I.V."/>
        </authorList>
    </citation>
    <scope>NUCLEOTIDE SEQUENCE [LARGE SCALE GENOMIC DNA]</scope>
</reference>
<keyword evidence="8 9" id="KW-0472">Membrane</keyword>
<accession>A0A4P9VZ58</accession>
<dbReference type="Gene3D" id="1.20.1110.10">
    <property type="entry name" value="Calcium-transporting ATPase, transmembrane domain"/>
    <property type="match status" value="1"/>
</dbReference>
<evidence type="ECO:0000256" key="8">
    <source>
        <dbReference type="ARBA" id="ARBA00023136"/>
    </source>
</evidence>
<keyword evidence="4" id="KW-0547">Nucleotide-binding</keyword>
<keyword evidence="12" id="KW-1185">Reference proteome</keyword>
<keyword evidence="7 9" id="KW-1133">Transmembrane helix</keyword>
<dbReference type="InterPro" id="IPR023299">
    <property type="entry name" value="ATPase_P-typ_cyto_dom_N"/>
</dbReference>
<dbReference type="Proteomes" id="UP000269721">
    <property type="component" value="Unassembled WGS sequence"/>
</dbReference>
<dbReference type="GO" id="GO:0016887">
    <property type="term" value="F:ATP hydrolysis activity"/>
    <property type="evidence" value="ECO:0007669"/>
    <property type="project" value="InterPro"/>
</dbReference>
<dbReference type="GO" id="GO:0006883">
    <property type="term" value="P:intracellular sodium ion homeostasis"/>
    <property type="evidence" value="ECO:0007669"/>
    <property type="project" value="TreeGrafter"/>
</dbReference>
<evidence type="ECO:0000259" key="10">
    <source>
        <dbReference type="Pfam" id="PF00122"/>
    </source>
</evidence>
<dbReference type="InterPro" id="IPR023298">
    <property type="entry name" value="ATPase_P-typ_TM_dom_sf"/>
</dbReference>
<dbReference type="InterPro" id="IPR023214">
    <property type="entry name" value="HAD_sf"/>
</dbReference>
<feature type="domain" description="P-type ATPase A" evidence="10">
    <location>
        <begin position="2"/>
        <end position="112"/>
    </location>
</feature>
<feature type="non-terminal residue" evidence="11">
    <location>
        <position position="678"/>
    </location>
</feature>
<dbReference type="GO" id="GO:0030007">
    <property type="term" value="P:intracellular potassium ion homeostasis"/>
    <property type="evidence" value="ECO:0007669"/>
    <property type="project" value="TreeGrafter"/>
</dbReference>
<dbReference type="Gene3D" id="3.40.1110.10">
    <property type="entry name" value="Calcium-transporting ATPase, cytoplasmic domain N"/>
    <property type="match status" value="1"/>
</dbReference>
<dbReference type="GO" id="GO:0005524">
    <property type="term" value="F:ATP binding"/>
    <property type="evidence" value="ECO:0007669"/>
    <property type="project" value="UniProtKB-KW"/>
</dbReference>
<dbReference type="InterPro" id="IPR036412">
    <property type="entry name" value="HAD-like_sf"/>
</dbReference>
<feature type="transmembrane region" description="Helical" evidence="9">
    <location>
        <begin position="162"/>
        <end position="185"/>
    </location>
</feature>
<name>A0A4P9VZ58_9FUNG</name>
<dbReference type="GO" id="GO:0036376">
    <property type="term" value="P:sodium ion export across plasma membrane"/>
    <property type="evidence" value="ECO:0007669"/>
    <property type="project" value="TreeGrafter"/>
</dbReference>
<comment type="subcellular location">
    <subcellularLocation>
        <location evidence="1">Cell membrane</location>
        <topology evidence="1">Multi-pass membrane protein</topology>
    </subcellularLocation>
</comment>
<evidence type="ECO:0000256" key="1">
    <source>
        <dbReference type="ARBA" id="ARBA00004651"/>
    </source>
</evidence>
<dbReference type="PRINTS" id="PR00121">
    <property type="entry name" value="NAKATPASE"/>
</dbReference>
<dbReference type="GO" id="GO:1990573">
    <property type="term" value="P:potassium ion import across plasma membrane"/>
    <property type="evidence" value="ECO:0007669"/>
    <property type="project" value="TreeGrafter"/>
</dbReference>
<evidence type="ECO:0000256" key="2">
    <source>
        <dbReference type="ARBA" id="ARBA00022475"/>
    </source>
</evidence>
<dbReference type="InterPro" id="IPR001757">
    <property type="entry name" value="P_typ_ATPase"/>
</dbReference>
<dbReference type="SUPFAM" id="SSF56784">
    <property type="entry name" value="HAD-like"/>
    <property type="match status" value="1"/>
</dbReference>
<dbReference type="GO" id="GO:0005391">
    <property type="term" value="F:P-type sodium:potassium-exchanging transporter activity"/>
    <property type="evidence" value="ECO:0007669"/>
    <property type="project" value="TreeGrafter"/>
</dbReference>
<dbReference type="AlphaFoldDB" id="A0A4P9VZ58"/>
<dbReference type="Pfam" id="PF00122">
    <property type="entry name" value="E1-E2_ATPase"/>
    <property type="match status" value="1"/>
</dbReference>
<dbReference type="Gene3D" id="3.40.50.1000">
    <property type="entry name" value="HAD superfamily/HAD-like"/>
    <property type="match status" value="1"/>
</dbReference>
<keyword evidence="3 9" id="KW-0812">Transmembrane</keyword>
<keyword evidence="2" id="KW-1003">Cell membrane</keyword>
<dbReference type="InterPro" id="IPR059000">
    <property type="entry name" value="ATPase_P-type_domA"/>
</dbReference>
<keyword evidence="6" id="KW-1278">Translocase</keyword>